<evidence type="ECO:0000313" key="3">
    <source>
        <dbReference type="Proteomes" id="UP001611580"/>
    </source>
</evidence>
<keyword evidence="1" id="KW-1133">Transmembrane helix</keyword>
<evidence type="ECO:0000313" key="2">
    <source>
        <dbReference type="EMBL" id="MFI2486456.1"/>
    </source>
</evidence>
<protein>
    <recommendedName>
        <fullName evidence="4">Sap, sulfolipid-1-addressing protein</fullName>
    </recommendedName>
</protein>
<name>A0ABW7XGK0_9MICO</name>
<keyword evidence="1" id="KW-0812">Transmembrane</keyword>
<feature type="transmembrane region" description="Helical" evidence="1">
    <location>
        <begin position="36"/>
        <end position="56"/>
    </location>
</feature>
<gene>
    <name evidence="2" type="ORF">ACH47X_06070</name>
</gene>
<dbReference type="Proteomes" id="UP001611580">
    <property type="component" value="Unassembled WGS sequence"/>
</dbReference>
<reference evidence="2 3" key="1">
    <citation type="submission" date="2024-10" db="EMBL/GenBank/DDBJ databases">
        <title>The Natural Products Discovery Center: Release of the First 8490 Sequenced Strains for Exploring Actinobacteria Biosynthetic Diversity.</title>
        <authorList>
            <person name="Kalkreuter E."/>
            <person name="Kautsar S.A."/>
            <person name="Yang D."/>
            <person name="Bader C.D."/>
            <person name="Teijaro C.N."/>
            <person name="Fluegel L."/>
            <person name="Davis C.M."/>
            <person name="Simpson J.R."/>
            <person name="Lauterbach L."/>
            <person name="Steele A.D."/>
            <person name="Gui C."/>
            <person name="Meng S."/>
            <person name="Li G."/>
            <person name="Viehrig K."/>
            <person name="Ye F."/>
            <person name="Su P."/>
            <person name="Kiefer A.F."/>
            <person name="Nichols A."/>
            <person name="Cepeda A.J."/>
            <person name="Yan W."/>
            <person name="Fan B."/>
            <person name="Jiang Y."/>
            <person name="Adhikari A."/>
            <person name="Zheng C.-J."/>
            <person name="Schuster L."/>
            <person name="Cowan T.M."/>
            <person name="Smanski M.J."/>
            <person name="Chevrette M.G."/>
            <person name="De Carvalho L.P.S."/>
            <person name="Shen B."/>
        </authorList>
    </citation>
    <scope>NUCLEOTIDE SEQUENCE [LARGE SCALE GENOMIC DNA]</scope>
    <source>
        <strain evidence="2 3">NPDC019481</strain>
    </source>
</reference>
<organism evidence="2 3">
    <name type="scientific">Promicromonospora kroppenstedtii</name>
    <dbReference type="NCBI Taxonomy" id="440482"/>
    <lineage>
        <taxon>Bacteria</taxon>
        <taxon>Bacillati</taxon>
        <taxon>Actinomycetota</taxon>
        <taxon>Actinomycetes</taxon>
        <taxon>Micrococcales</taxon>
        <taxon>Promicromonosporaceae</taxon>
        <taxon>Promicromonospora</taxon>
    </lineage>
</organism>
<accession>A0ABW7XGK0</accession>
<feature type="transmembrane region" description="Helical" evidence="1">
    <location>
        <begin position="68"/>
        <end position="87"/>
    </location>
</feature>
<evidence type="ECO:0008006" key="4">
    <source>
        <dbReference type="Google" id="ProtNLM"/>
    </source>
</evidence>
<feature type="transmembrane region" description="Helical" evidence="1">
    <location>
        <begin position="180"/>
        <end position="202"/>
    </location>
</feature>
<sequence length="205" mass="20810">MEHTSDGALAATAVSVLGILWFAWTVRHSGPWSRFLPIGGVVLGVAVGALGALTTIRTWPDGTSVTGGVVSIYVAALLVHGAVTRLATGAIASRYRKAKAAAKDADKASVTTGKSRLHLIPTVVSVSTAIQVAVIANTLDVPHLYLGAATGLVAAAVAWPLGGLLRLVTSPRGHRPTVALAHPLTGLLTGAVLLATAVWLLLGTA</sequence>
<dbReference type="RefSeq" id="WP_397402383.1">
    <property type="nucleotide sequence ID" value="NZ_JBIRYI010000003.1"/>
</dbReference>
<keyword evidence="3" id="KW-1185">Reference proteome</keyword>
<evidence type="ECO:0000256" key="1">
    <source>
        <dbReference type="SAM" id="Phobius"/>
    </source>
</evidence>
<feature type="transmembrane region" description="Helical" evidence="1">
    <location>
        <begin position="6"/>
        <end position="24"/>
    </location>
</feature>
<dbReference type="EMBL" id="JBIRYI010000003">
    <property type="protein sequence ID" value="MFI2486456.1"/>
    <property type="molecule type" value="Genomic_DNA"/>
</dbReference>
<proteinExistence type="predicted"/>
<feature type="transmembrane region" description="Helical" evidence="1">
    <location>
        <begin position="145"/>
        <end position="168"/>
    </location>
</feature>
<keyword evidence="1" id="KW-0472">Membrane</keyword>
<comment type="caution">
    <text evidence="2">The sequence shown here is derived from an EMBL/GenBank/DDBJ whole genome shotgun (WGS) entry which is preliminary data.</text>
</comment>
<feature type="transmembrane region" description="Helical" evidence="1">
    <location>
        <begin position="117"/>
        <end position="139"/>
    </location>
</feature>